<gene>
    <name evidence="1" type="ORF">FRZ00_29870</name>
</gene>
<protein>
    <submittedName>
        <fullName evidence="1">DUF1877 domain-containing protein</fullName>
    </submittedName>
</protein>
<dbReference type="RefSeq" id="WP_152265634.1">
    <property type="nucleotide sequence ID" value="NZ_VOKX01000115.1"/>
</dbReference>
<dbReference type="Gene3D" id="3.40.1760.10">
    <property type="entry name" value="YfbM-like super family"/>
    <property type="match status" value="1"/>
</dbReference>
<sequence>MAVTQQLARVSGGYLERCRATAVARPDADPDWYPPVDDLLDLDWAPSPLIDVFGLAGVAPSTRAALVRALDGDPEVDVSYLRHPEATGCFGPPPTALAPESVAGVAAELTALDGVEVLAAIPADRYAALVGDGFTGDPSAYLTTHFTALRDFYENAARRGLFVVLWWD</sequence>
<organism evidence="1 2">
    <name type="scientific">Streptomyces mobaraensis</name>
    <name type="common">Streptoverticillium mobaraense</name>
    <dbReference type="NCBI Taxonomy" id="35621"/>
    <lineage>
        <taxon>Bacteria</taxon>
        <taxon>Bacillati</taxon>
        <taxon>Actinomycetota</taxon>
        <taxon>Actinomycetes</taxon>
        <taxon>Kitasatosporales</taxon>
        <taxon>Streptomycetaceae</taxon>
        <taxon>Streptomyces</taxon>
    </lineage>
</organism>
<dbReference type="AlphaFoldDB" id="A0A5N5VZW3"/>
<reference evidence="1 2" key="1">
    <citation type="journal article" date="2019" name="Microb. Cell Fact.">
        <title>Exploring novel herbicidin analogues by transcriptional regulator overexpression and MS/MS molecular networking.</title>
        <authorList>
            <person name="Shi Y."/>
            <person name="Gu R."/>
            <person name="Li Y."/>
            <person name="Wang X."/>
            <person name="Ren W."/>
            <person name="Li X."/>
            <person name="Wang L."/>
            <person name="Xie Y."/>
            <person name="Hong B."/>
        </authorList>
    </citation>
    <scope>NUCLEOTIDE SEQUENCE [LARGE SCALE GENOMIC DNA]</scope>
    <source>
        <strain evidence="1 2">US-43</strain>
    </source>
</reference>
<dbReference type="OrthoDB" id="4274517at2"/>
<keyword evidence="2" id="KW-1185">Reference proteome</keyword>
<comment type="caution">
    <text evidence="1">The sequence shown here is derived from an EMBL/GenBank/DDBJ whole genome shotgun (WGS) entry which is preliminary data.</text>
</comment>
<dbReference type="InterPro" id="IPR035944">
    <property type="entry name" value="YfbM-like_sf"/>
</dbReference>
<evidence type="ECO:0000313" key="1">
    <source>
        <dbReference type="EMBL" id="KAB7834543.1"/>
    </source>
</evidence>
<name>A0A5N5VZW3_STRMB</name>
<accession>A0A5N5VZW3</accession>
<dbReference type="EMBL" id="VOKX01000115">
    <property type="protein sequence ID" value="KAB7834543.1"/>
    <property type="molecule type" value="Genomic_DNA"/>
</dbReference>
<evidence type="ECO:0000313" key="2">
    <source>
        <dbReference type="Proteomes" id="UP000327000"/>
    </source>
</evidence>
<proteinExistence type="predicted"/>
<dbReference type="Proteomes" id="UP000327000">
    <property type="component" value="Unassembled WGS sequence"/>
</dbReference>